<dbReference type="InterPro" id="IPR000331">
    <property type="entry name" value="Rap/Ran_GAP_dom"/>
</dbReference>
<proteinExistence type="predicted"/>
<reference evidence="4 5" key="1">
    <citation type="journal article" date="2018" name="Sci. Rep.">
        <title>Genomic signatures of local adaptation to the degree of environmental predictability in rotifers.</title>
        <authorList>
            <person name="Franch-Gras L."/>
            <person name="Hahn C."/>
            <person name="Garcia-Roger E.M."/>
            <person name="Carmona M.J."/>
            <person name="Serra M."/>
            <person name="Gomez A."/>
        </authorList>
    </citation>
    <scope>NUCLEOTIDE SEQUENCE [LARGE SCALE GENOMIC DNA]</scope>
    <source>
        <strain evidence="4">HYR1</strain>
    </source>
</reference>
<dbReference type="InterPro" id="IPR035974">
    <property type="entry name" value="Rap/Ran-GAP_sf"/>
</dbReference>
<dbReference type="EMBL" id="REGN01004193">
    <property type="protein sequence ID" value="RNA18649.1"/>
    <property type="molecule type" value="Genomic_DNA"/>
</dbReference>
<dbReference type="FunFam" id="3.40.50.11210:FF:000001">
    <property type="entry name" value="Ral GTPase-activating protein subunit alpha-1 isoform 1"/>
    <property type="match status" value="1"/>
</dbReference>
<evidence type="ECO:0000313" key="4">
    <source>
        <dbReference type="EMBL" id="RNA18649.1"/>
    </source>
</evidence>
<organism evidence="4 5">
    <name type="scientific">Brachionus plicatilis</name>
    <name type="common">Marine rotifer</name>
    <name type="synonym">Brachionus muelleri</name>
    <dbReference type="NCBI Taxonomy" id="10195"/>
    <lineage>
        <taxon>Eukaryota</taxon>
        <taxon>Metazoa</taxon>
        <taxon>Spiralia</taxon>
        <taxon>Gnathifera</taxon>
        <taxon>Rotifera</taxon>
        <taxon>Eurotatoria</taxon>
        <taxon>Monogononta</taxon>
        <taxon>Pseudotrocha</taxon>
        <taxon>Ploima</taxon>
        <taxon>Brachionidae</taxon>
        <taxon>Brachionus</taxon>
    </lineage>
</organism>
<accession>A0A3M7R5C3</accession>
<feature type="region of interest" description="Disordered" evidence="2">
    <location>
        <begin position="43"/>
        <end position="62"/>
    </location>
</feature>
<dbReference type="PANTHER" id="PTHR10063:SF0">
    <property type="entry name" value="TUBERIN"/>
    <property type="match status" value="1"/>
</dbReference>
<feature type="region of interest" description="Disordered" evidence="2">
    <location>
        <begin position="73"/>
        <end position="110"/>
    </location>
</feature>
<evidence type="ECO:0000313" key="5">
    <source>
        <dbReference type="Proteomes" id="UP000276133"/>
    </source>
</evidence>
<dbReference type="Gene3D" id="3.40.50.11210">
    <property type="entry name" value="Rap/Ran-GAP"/>
    <property type="match status" value="1"/>
</dbReference>
<keyword evidence="1" id="KW-0343">GTPase activation</keyword>
<dbReference type="PANTHER" id="PTHR10063">
    <property type="entry name" value="TUBERIN"/>
    <property type="match status" value="1"/>
</dbReference>
<feature type="compositionally biased region" description="Basic and acidic residues" evidence="2">
    <location>
        <begin position="312"/>
        <end position="322"/>
    </location>
</feature>
<dbReference type="SUPFAM" id="SSF111347">
    <property type="entry name" value="Rap/Ran-GAP"/>
    <property type="match status" value="1"/>
</dbReference>
<dbReference type="GO" id="GO:0051056">
    <property type="term" value="P:regulation of small GTPase mediated signal transduction"/>
    <property type="evidence" value="ECO:0007669"/>
    <property type="project" value="InterPro"/>
</dbReference>
<dbReference type="GO" id="GO:0005096">
    <property type="term" value="F:GTPase activator activity"/>
    <property type="evidence" value="ECO:0007669"/>
    <property type="project" value="UniProtKB-KW"/>
</dbReference>
<feature type="compositionally biased region" description="Low complexity" evidence="2">
    <location>
        <begin position="75"/>
        <end position="103"/>
    </location>
</feature>
<comment type="caution">
    <text evidence="4">The sequence shown here is derived from an EMBL/GenBank/DDBJ whole genome shotgun (WGS) entry which is preliminary data.</text>
</comment>
<name>A0A3M7R5C3_BRAPC</name>
<dbReference type="InterPro" id="IPR027107">
    <property type="entry name" value="Tuberin/Ral-act_asu"/>
</dbReference>
<dbReference type="AlphaFoldDB" id="A0A3M7R5C3"/>
<evidence type="ECO:0000256" key="1">
    <source>
        <dbReference type="ARBA" id="ARBA00022468"/>
    </source>
</evidence>
<dbReference type="Pfam" id="PF02145">
    <property type="entry name" value="Rap_GAP"/>
    <property type="match status" value="1"/>
</dbReference>
<keyword evidence="5" id="KW-1185">Reference proteome</keyword>
<gene>
    <name evidence="4" type="ORF">BpHYR1_040033</name>
</gene>
<evidence type="ECO:0000259" key="3">
    <source>
        <dbReference type="PROSITE" id="PS50085"/>
    </source>
</evidence>
<feature type="compositionally biased region" description="Low complexity" evidence="2">
    <location>
        <begin position="45"/>
        <end position="62"/>
    </location>
</feature>
<dbReference type="GO" id="GO:0032007">
    <property type="term" value="P:negative regulation of TOR signaling"/>
    <property type="evidence" value="ECO:0007669"/>
    <property type="project" value="TreeGrafter"/>
</dbReference>
<sequence>SGLFENKENKKNGQKSKLWLIGNKIIQVTTGLFSNVCTEQEPLMSASRNKNSKSLSKSKSVHSQAIDIPLDCGQNTESMASSNSSTSVSVTNSLSSNSKSDSTLAQVGDKSDQDIFDETIDANESAYTKTELVKPCGTKLVPCGPKKSRLIKRRYKSGLPLTDRNDADSMEESILKSLNDNGNKLSKDDSVLNPDTGHFLPFCCIKNGHDINHHHHHETNKGSELCNPNCWCNNLVEIKCRYPTKVVSFVSLVEPNFSNFHSVNLANFDQILKSHPFELSPEKSMKQNDIELRRLNILARISESSASNDTPPNEKLDTEKKPNTSRKPSLDTQPDPDTNIFMSTRSAPFNQCLDPSQVFLHLFQNQHFATETDQPTLIPDNDAIKRSLNILDYYSCFWLHKIGVVYVGPNQAYDEKAILSNCSGSVRYRTFVNSLGNLICLRDMDTDQFYPGGLDTDGTVGDFAVIWFDGTVQVLFHIATLMLTEENTNSKKRHIGNDSTIIVYNESGEEYNFSMIKGEVNCVCIEIIPLKSNTNIVKVKTTSEMSQWLTYSDPKFVSDQNLGLIVRKMALHADIASKVFRSQKDGVVFYGGRFYDRLKQIKRIMKQAKESQKSQQPAKTGNESKSGFTLNSEKVVGQMDFLEYI</sequence>
<feature type="region of interest" description="Disordered" evidence="2">
    <location>
        <begin position="303"/>
        <end position="338"/>
    </location>
</feature>
<dbReference type="GO" id="GO:0005634">
    <property type="term" value="C:nucleus"/>
    <property type="evidence" value="ECO:0007669"/>
    <property type="project" value="InterPro"/>
</dbReference>
<feature type="non-terminal residue" evidence="4">
    <location>
        <position position="1"/>
    </location>
</feature>
<feature type="domain" description="Rap-GAP" evidence="3">
    <location>
        <begin position="388"/>
        <end position="604"/>
    </location>
</feature>
<dbReference type="PROSITE" id="PS50085">
    <property type="entry name" value="RAPGAP"/>
    <property type="match status" value="1"/>
</dbReference>
<dbReference type="Proteomes" id="UP000276133">
    <property type="component" value="Unassembled WGS sequence"/>
</dbReference>
<dbReference type="OrthoDB" id="5797019at2759"/>
<feature type="compositionally biased region" description="Polar residues" evidence="2">
    <location>
        <begin position="325"/>
        <end position="338"/>
    </location>
</feature>
<evidence type="ECO:0000256" key="2">
    <source>
        <dbReference type="SAM" id="MobiDB-lite"/>
    </source>
</evidence>
<dbReference type="GO" id="GO:0033596">
    <property type="term" value="C:TSC1-TSC2 complex"/>
    <property type="evidence" value="ECO:0007669"/>
    <property type="project" value="TreeGrafter"/>
</dbReference>
<protein>
    <submittedName>
        <fullName evidence="4">Tuberin isoform X2</fullName>
    </submittedName>
</protein>
<dbReference type="STRING" id="10195.A0A3M7R5C3"/>